<dbReference type="RefSeq" id="WP_162347642.1">
    <property type="nucleotide sequence ID" value="NZ_JAAEAA010000030.1"/>
</dbReference>
<dbReference type="AlphaFoldDB" id="A0A6B2H8X5"/>
<dbReference type="EMBL" id="JAAEAA010000030">
    <property type="protein sequence ID" value="NDK57586.1"/>
    <property type="molecule type" value="Genomic_DNA"/>
</dbReference>
<dbReference type="Proteomes" id="UP000478546">
    <property type="component" value="Unassembled WGS sequence"/>
</dbReference>
<sequence>MIQTIKRATILLQDYNDFKAYILRAYNVYLIRNTDKKKSYKKFVKKLIKAAEVHAKKYTPDYLYFQLQGSRCSIAIPELYLIRMSLWNLSKQVSSFISYSKDEAELSISLDNELAVGLLEEKFLQDGTQKEEAEKKVEAIS</sequence>
<comment type="caution">
    <text evidence="1">The sequence shown here is derived from an EMBL/GenBank/DDBJ whole genome shotgun (WGS) entry which is preliminary data.</text>
</comment>
<accession>A0A6B2H8X5</accession>
<evidence type="ECO:0000313" key="1">
    <source>
        <dbReference type="EMBL" id="NDK57586.1"/>
    </source>
</evidence>
<gene>
    <name evidence="1" type="ORF">GWO68_16800</name>
</gene>
<protein>
    <submittedName>
        <fullName evidence="1">Uncharacterized protein</fullName>
    </submittedName>
</protein>
<keyword evidence="2" id="KW-1185">Reference proteome</keyword>
<name>A0A6B2H8X5_9BACT</name>
<organism evidence="1 2">
    <name type="scientific">Pontibacter fetidus</name>
    <dbReference type="NCBI Taxonomy" id="2700082"/>
    <lineage>
        <taxon>Bacteria</taxon>
        <taxon>Pseudomonadati</taxon>
        <taxon>Bacteroidota</taxon>
        <taxon>Cytophagia</taxon>
        <taxon>Cytophagales</taxon>
        <taxon>Hymenobacteraceae</taxon>
        <taxon>Pontibacter</taxon>
    </lineage>
</organism>
<evidence type="ECO:0000313" key="2">
    <source>
        <dbReference type="Proteomes" id="UP000478546"/>
    </source>
</evidence>
<reference evidence="1 2" key="1">
    <citation type="submission" date="2020-01" db="EMBL/GenBank/DDBJ databases">
        <authorList>
            <person name="Kim M.K."/>
        </authorList>
    </citation>
    <scope>NUCLEOTIDE SEQUENCE [LARGE SCALE GENOMIC DNA]</scope>
    <source>
        <strain evidence="1 2">BT213</strain>
    </source>
</reference>
<proteinExistence type="predicted"/>